<dbReference type="PANTHER" id="PTHR45089">
    <property type="entry name" value="DNAJ HEAT SHOCK AMINO-TERMINAL DOMAIN PROTEIN-RELATED"/>
    <property type="match status" value="1"/>
</dbReference>
<evidence type="ECO:0000313" key="3">
    <source>
        <dbReference type="EMBL" id="KAG7630091.1"/>
    </source>
</evidence>
<protein>
    <recommendedName>
        <fullName evidence="2">DUF3444 domain-containing protein</fullName>
    </recommendedName>
</protein>
<dbReference type="AlphaFoldDB" id="A0A8T2FF25"/>
<keyword evidence="4" id="KW-1185">Reference proteome</keyword>
<evidence type="ECO:0000259" key="2">
    <source>
        <dbReference type="Pfam" id="PF11926"/>
    </source>
</evidence>
<reference evidence="3 4" key="1">
    <citation type="submission" date="2020-12" db="EMBL/GenBank/DDBJ databases">
        <title>Concerted genomic and epigenomic changes stabilize Arabidopsis allopolyploids.</title>
        <authorList>
            <person name="Chen Z."/>
        </authorList>
    </citation>
    <scope>NUCLEOTIDE SEQUENCE [LARGE SCALE GENOMIC DNA]</scope>
    <source>
        <strain evidence="3">As9502</strain>
        <tissue evidence="3">Leaf</tissue>
    </source>
</reference>
<organism evidence="3 4">
    <name type="scientific">Arabidopsis suecica</name>
    <name type="common">Swedish thale-cress</name>
    <name type="synonym">Cardaminopsis suecica</name>
    <dbReference type="NCBI Taxonomy" id="45249"/>
    <lineage>
        <taxon>Eukaryota</taxon>
        <taxon>Viridiplantae</taxon>
        <taxon>Streptophyta</taxon>
        <taxon>Embryophyta</taxon>
        <taxon>Tracheophyta</taxon>
        <taxon>Spermatophyta</taxon>
        <taxon>Magnoliopsida</taxon>
        <taxon>eudicotyledons</taxon>
        <taxon>Gunneridae</taxon>
        <taxon>Pentapetalae</taxon>
        <taxon>rosids</taxon>
        <taxon>malvids</taxon>
        <taxon>Brassicales</taxon>
        <taxon>Brassicaceae</taxon>
        <taxon>Camelineae</taxon>
        <taxon>Arabidopsis</taxon>
    </lineage>
</organism>
<feature type="domain" description="DUF3444" evidence="2">
    <location>
        <begin position="202"/>
        <end position="397"/>
    </location>
</feature>
<gene>
    <name evidence="3" type="ORF">ISN44_As03g004710</name>
</gene>
<feature type="region of interest" description="Disordered" evidence="1">
    <location>
        <begin position="1"/>
        <end position="56"/>
    </location>
</feature>
<feature type="compositionally biased region" description="Basic and acidic residues" evidence="1">
    <location>
        <begin position="131"/>
        <end position="141"/>
    </location>
</feature>
<comment type="caution">
    <text evidence="3">The sequence shown here is derived from an EMBL/GenBank/DDBJ whole genome shotgun (WGS) entry which is preliminary data.</text>
</comment>
<dbReference type="Pfam" id="PF11926">
    <property type="entry name" value="DUF3444"/>
    <property type="match status" value="1"/>
</dbReference>
<evidence type="ECO:0000256" key="1">
    <source>
        <dbReference type="SAM" id="MobiDB-lite"/>
    </source>
</evidence>
<proteinExistence type="predicted"/>
<accession>A0A8T2FF25</accession>
<dbReference type="OrthoDB" id="10250354at2759"/>
<feature type="compositionally biased region" description="Basic and acidic residues" evidence="1">
    <location>
        <begin position="27"/>
        <end position="43"/>
    </location>
</feature>
<dbReference type="EMBL" id="JAEFBJ010000003">
    <property type="protein sequence ID" value="KAG7630091.1"/>
    <property type="molecule type" value="Genomic_DNA"/>
</dbReference>
<evidence type="ECO:0000313" key="4">
    <source>
        <dbReference type="Proteomes" id="UP000694251"/>
    </source>
</evidence>
<dbReference type="Proteomes" id="UP000694251">
    <property type="component" value="Chromosome 3"/>
</dbReference>
<name>A0A8T2FF25_ARASU</name>
<dbReference type="PANTHER" id="PTHR45089:SF37">
    <property type="entry name" value="DUF3444 DOMAIN-CONTAINING PROTEIN"/>
    <property type="match status" value="1"/>
</dbReference>
<dbReference type="InterPro" id="IPR024593">
    <property type="entry name" value="DUF3444"/>
</dbReference>
<sequence length="425" mass="48940">MEPENPQLFTLRSETPEKESVPAQTEDQSRERVSDLEQIQKEDSSEEICTESERMRKETELIETSLKQLEARENELRLLNETIQQKSIVLEEKEENFQLIQEALAREVEAKRKFFDLKEKELEEKEKELELKQRQVQERSIQDGPSVDAMPLTQLRNHNDEDKEKDSASVLSASVQISEAHEKDIEEVVVSTVENDEDHEPVMCVVDSEFNDFRKTMSSFMAGQVWALYDGIDSMSRCYGRIKKVNKCQSSLQVTWLEPKAEESVLAACGRFKWENTDTIQSHLAFSHEIHPIIRGKHFIAVNPSKGETWALFRDWSKSWNNDPEQHKTPYRYDFVEVLVSFDDSLGVGVAYLGKVQGFASVCKQAVQHGVISFMITPEEMQRFSHRVPSFRLNGDEKEGIPAGFFELDPAAIPSCTLEPDHFYP</sequence>
<feature type="region of interest" description="Disordered" evidence="1">
    <location>
        <begin position="131"/>
        <end position="151"/>
    </location>
</feature>